<dbReference type="Proteomes" id="UP000886861">
    <property type="component" value="Unassembled WGS sequence"/>
</dbReference>
<dbReference type="EMBL" id="DVOJ01000005">
    <property type="protein sequence ID" value="HIV01215.1"/>
    <property type="molecule type" value="Genomic_DNA"/>
</dbReference>
<reference evidence="1" key="2">
    <citation type="journal article" date="2021" name="PeerJ">
        <title>Extensive microbial diversity within the chicken gut microbiome revealed by metagenomics and culture.</title>
        <authorList>
            <person name="Gilroy R."/>
            <person name="Ravi A."/>
            <person name="Getino M."/>
            <person name="Pursley I."/>
            <person name="Horton D.L."/>
            <person name="Alikhan N.F."/>
            <person name="Baker D."/>
            <person name="Gharbi K."/>
            <person name="Hall N."/>
            <person name="Watson M."/>
            <person name="Adriaenssens E.M."/>
            <person name="Foster-Nyarko E."/>
            <person name="Jarju S."/>
            <person name="Secka A."/>
            <person name="Antonio M."/>
            <person name="Oren A."/>
            <person name="Chaudhuri R.R."/>
            <person name="La Ragione R."/>
            <person name="Hildebrand F."/>
            <person name="Pallen M.J."/>
        </authorList>
    </citation>
    <scope>NUCLEOTIDE SEQUENCE</scope>
    <source>
        <strain evidence="1">CHK186-9395</strain>
    </source>
</reference>
<protein>
    <submittedName>
        <fullName evidence="1">Uncharacterized protein</fullName>
    </submittedName>
</protein>
<reference evidence="1" key="1">
    <citation type="submission" date="2020-10" db="EMBL/GenBank/DDBJ databases">
        <authorList>
            <person name="Gilroy R."/>
        </authorList>
    </citation>
    <scope>NUCLEOTIDE SEQUENCE</scope>
    <source>
        <strain evidence="1">CHK186-9395</strain>
    </source>
</reference>
<dbReference type="AlphaFoldDB" id="A0A9D1NDT7"/>
<sequence>MNQLDLLKLAELQDSEAFYDQDFEETESEKYSDFYDDVKQPKNYIKEDW</sequence>
<gene>
    <name evidence="1" type="ORF">IAA62_01495</name>
</gene>
<organism evidence="1 2">
    <name type="scientific">Candidatus Caccopulliclostridium gallistercoris</name>
    <dbReference type="NCBI Taxonomy" id="2840719"/>
    <lineage>
        <taxon>Bacteria</taxon>
        <taxon>Bacillati</taxon>
        <taxon>Bacillota</taxon>
        <taxon>Clostridia</taxon>
        <taxon>Candidatus Caccopulliclostridium</taxon>
    </lineage>
</organism>
<accession>A0A9D1NDT7</accession>
<evidence type="ECO:0000313" key="2">
    <source>
        <dbReference type="Proteomes" id="UP000886861"/>
    </source>
</evidence>
<proteinExistence type="predicted"/>
<comment type="caution">
    <text evidence="1">The sequence shown here is derived from an EMBL/GenBank/DDBJ whole genome shotgun (WGS) entry which is preliminary data.</text>
</comment>
<evidence type="ECO:0000313" key="1">
    <source>
        <dbReference type="EMBL" id="HIV01215.1"/>
    </source>
</evidence>
<name>A0A9D1NDT7_9FIRM</name>